<evidence type="ECO:0000259" key="3">
    <source>
        <dbReference type="PROSITE" id="PS50158"/>
    </source>
</evidence>
<dbReference type="Proteomes" id="UP000193920">
    <property type="component" value="Unassembled WGS sequence"/>
</dbReference>
<keyword evidence="1" id="KW-0862">Zinc</keyword>
<dbReference type="InterPro" id="IPR001878">
    <property type="entry name" value="Znf_CCHC"/>
</dbReference>
<keyword evidence="5" id="KW-1185">Reference proteome</keyword>
<dbReference type="SUPFAM" id="SSF57756">
    <property type="entry name" value="Retrovirus zinc finger-like domains"/>
    <property type="match status" value="1"/>
</dbReference>
<dbReference type="EMBL" id="MCOG01000409">
    <property type="protein sequence ID" value="ORY09336.1"/>
    <property type="molecule type" value="Genomic_DNA"/>
</dbReference>
<feature type="region of interest" description="Disordered" evidence="2">
    <location>
        <begin position="314"/>
        <end position="334"/>
    </location>
</feature>
<dbReference type="Pfam" id="PF14223">
    <property type="entry name" value="Retrotran_gag_2"/>
    <property type="match status" value="1"/>
</dbReference>
<dbReference type="SMART" id="SM00343">
    <property type="entry name" value="ZnF_C2HC"/>
    <property type="match status" value="1"/>
</dbReference>
<protein>
    <recommendedName>
        <fullName evidence="3">CCHC-type domain-containing protein</fullName>
    </recommendedName>
</protein>
<dbReference type="Pfam" id="PF00098">
    <property type="entry name" value="zf-CCHC"/>
    <property type="match status" value="1"/>
</dbReference>
<dbReference type="OrthoDB" id="2176234at2759"/>
<feature type="domain" description="CCHC-type" evidence="3">
    <location>
        <begin position="259"/>
        <end position="274"/>
    </location>
</feature>
<evidence type="ECO:0000256" key="2">
    <source>
        <dbReference type="SAM" id="MobiDB-lite"/>
    </source>
</evidence>
<comment type="caution">
    <text evidence="4">The sequence shown here is derived from an EMBL/GenBank/DDBJ whole genome shotgun (WGS) entry which is preliminary data.</text>
</comment>
<dbReference type="PROSITE" id="PS50158">
    <property type="entry name" value="ZF_CCHC"/>
    <property type="match status" value="1"/>
</dbReference>
<evidence type="ECO:0000313" key="4">
    <source>
        <dbReference type="EMBL" id="ORY09336.1"/>
    </source>
</evidence>
<dbReference type="GO" id="GO:0008270">
    <property type="term" value="F:zinc ion binding"/>
    <property type="evidence" value="ECO:0007669"/>
    <property type="project" value="UniProtKB-KW"/>
</dbReference>
<dbReference type="GO" id="GO:0003676">
    <property type="term" value="F:nucleic acid binding"/>
    <property type="evidence" value="ECO:0007669"/>
    <property type="project" value="InterPro"/>
</dbReference>
<accession>A0A1Y1ZGF5</accession>
<evidence type="ECO:0000313" key="5">
    <source>
        <dbReference type="Proteomes" id="UP000193920"/>
    </source>
</evidence>
<dbReference type="Gene3D" id="4.10.60.10">
    <property type="entry name" value="Zinc finger, CCHC-type"/>
    <property type="match status" value="1"/>
</dbReference>
<reference evidence="4 5" key="1">
    <citation type="submission" date="2016-08" db="EMBL/GenBank/DDBJ databases">
        <title>A Parts List for Fungal Cellulosomes Revealed by Comparative Genomics.</title>
        <authorList>
            <consortium name="DOE Joint Genome Institute"/>
            <person name="Haitjema C.H."/>
            <person name="Gilmore S.P."/>
            <person name="Henske J.K."/>
            <person name="Solomon K.V."/>
            <person name="De Groot R."/>
            <person name="Kuo A."/>
            <person name="Mondo S.J."/>
            <person name="Salamov A.A."/>
            <person name="Labutti K."/>
            <person name="Zhao Z."/>
            <person name="Chiniquy J."/>
            <person name="Barry K."/>
            <person name="Brewer H.M."/>
            <person name="Purvine S.O."/>
            <person name="Wright A.T."/>
            <person name="Boxma B."/>
            <person name="Van Alen T."/>
            <person name="Hackstein J.H."/>
            <person name="Baker S.E."/>
            <person name="Grigoriev I.V."/>
            <person name="O'Malley M.A."/>
        </authorList>
    </citation>
    <scope>NUCLEOTIDE SEQUENCE [LARGE SCALE GENOMIC DNA]</scope>
    <source>
        <strain evidence="4 5">G1</strain>
    </source>
</reference>
<name>A0A1Y1ZGF5_9FUNG</name>
<dbReference type="AlphaFoldDB" id="A0A1Y1ZGF5"/>
<proteinExistence type="predicted"/>
<dbReference type="InterPro" id="IPR036875">
    <property type="entry name" value="Znf_CCHC_sf"/>
</dbReference>
<sequence>MSISNVTATKVMLTKDNYNIWLPDMEMVLQINGVIEYIDKRLLKTLQKDEIPENKRNNHIKVRNTHILYYEEQVTEEMIRKDATAKYLISNSISEEMKTKIDFRRNTAYDIWKIIMEGNNKSDEEKKNELNNQLEALIYQKDSDISLFIAELDRIFGELYVLGEELSEEKKYNILYSSLPYETIIETNIISTKKKYTESCNLLKTTIPYIKYLKEESKNKQRNKAAVILNTTKVNNRTQHKSKEYNRCNNKNNNNKENRKCFICGKIGHIAKNCWHNRKNKNNKGNNRTHANNAINKKSETYCEFTDSINDLRDYDTDDEGESSSAMAPRPKYY</sequence>
<keyword evidence="1" id="KW-0863">Zinc-finger</keyword>
<gene>
    <name evidence="4" type="ORF">LY90DRAFT_518882</name>
</gene>
<keyword evidence="1" id="KW-0479">Metal-binding</keyword>
<dbReference type="STRING" id="1754190.A0A1Y1ZGF5"/>
<organism evidence="4 5">
    <name type="scientific">Neocallimastix californiae</name>
    <dbReference type="NCBI Taxonomy" id="1754190"/>
    <lineage>
        <taxon>Eukaryota</taxon>
        <taxon>Fungi</taxon>
        <taxon>Fungi incertae sedis</taxon>
        <taxon>Chytridiomycota</taxon>
        <taxon>Chytridiomycota incertae sedis</taxon>
        <taxon>Neocallimastigomycetes</taxon>
        <taxon>Neocallimastigales</taxon>
        <taxon>Neocallimastigaceae</taxon>
        <taxon>Neocallimastix</taxon>
    </lineage>
</organism>
<evidence type="ECO:0000256" key="1">
    <source>
        <dbReference type="PROSITE-ProRule" id="PRU00047"/>
    </source>
</evidence>